<evidence type="ECO:0000313" key="3">
    <source>
        <dbReference type="Proteomes" id="UP000887013"/>
    </source>
</evidence>
<sequence>MSTSIMLKNRKAAYDRVQIRKWILVAVTNFKSRAGVTIHHIRKFLDAKRNGLSTKPETQLILKRLLDSGYLLKKEGKYIRSRKKPRSFAKKQRSASKRAIRNNYKNKYGLKKGKRINTRKFSKSRHLNPFKA</sequence>
<gene>
    <name evidence="2" type="ORF">NPIL_189771</name>
</gene>
<dbReference type="OrthoDB" id="6434402at2759"/>
<feature type="compositionally biased region" description="Basic residues" evidence="1">
    <location>
        <begin position="108"/>
        <end position="132"/>
    </location>
</feature>
<accession>A0A8X6PMB0</accession>
<organism evidence="2 3">
    <name type="scientific">Nephila pilipes</name>
    <name type="common">Giant wood spider</name>
    <name type="synonym">Nephila maculata</name>
    <dbReference type="NCBI Taxonomy" id="299642"/>
    <lineage>
        <taxon>Eukaryota</taxon>
        <taxon>Metazoa</taxon>
        <taxon>Ecdysozoa</taxon>
        <taxon>Arthropoda</taxon>
        <taxon>Chelicerata</taxon>
        <taxon>Arachnida</taxon>
        <taxon>Araneae</taxon>
        <taxon>Araneomorphae</taxon>
        <taxon>Entelegynae</taxon>
        <taxon>Araneoidea</taxon>
        <taxon>Nephilidae</taxon>
        <taxon>Nephila</taxon>
    </lineage>
</organism>
<dbReference type="SUPFAM" id="SSF46785">
    <property type="entry name" value="Winged helix' DNA-binding domain"/>
    <property type="match status" value="1"/>
</dbReference>
<reference evidence="2" key="1">
    <citation type="submission" date="2020-08" db="EMBL/GenBank/DDBJ databases">
        <title>Multicomponent nature underlies the extraordinary mechanical properties of spider dragline silk.</title>
        <authorList>
            <person name="Kono N."/>
            <person name="Nakamura H."/>
            <person name="Mori M."/>
            <person name="Yoshida Y."/>
            <person name="Ohtoshi R."/>
            <person name="Malay A.D."/>
            <person name="Moran D.A.P."/>
            <person name="Tomita M."/>
            <person name="Numata K."/>
            <person name="Arakawa K."/>
        </authorList>
    </citation>
    <scope>NUCLEOTIDE SEQUENCE</scope>
</reference>
<dbReference type="InterPro" id="IPR036390">
    <property type="entry name" value="WH_DNA-bd_sf"/>
</dbReference>
<feature type="region of interest" description="Disordered" evidence="1">
    <location>
        <begin position="81"/>
        <end position="132"/>
    </location>
</feature>
<comment type="caution">
    <text evidence="2">The sequence shown here is derived from an EMBL/GenBank/DDBJ whole genome shotgun (WGS) entry which is preliminary data.</text>
</comment>
<evidence type="ECO:0000256" key="1">
    <source>
        <dbReference type="SAM" id="MobiDB-lite"/>
    </source>
</evidence>
<feature type="compositionally biased region" description="Basic residues" evidence="1">
    <location>
        <begin position="81"/>
        <end position="100"/>
    </location>
</feature>
<dbReference type="Proteomes" id="UP000887013">
    <property type="component" value="Unassembled WGS sequence"/>
</dbReference>
<proteinExistence type="predicted"/>
<evidence type="ECO:0000313" key="2">
    <source>
        <dbReference type="EMBL" id="GFT78726.1"/>
    </source>
</evidence>
<name>A0A8X6PMB0_NEPPI</name>
<keyword evidence="3" id="KW-1185">Reference proteome</keyword>
<dbReference type="EMBL" id="BMAW01022659">
    <property type="protein sequence ID" value="GFT78726.1"/>
    <property type="molecule type" value="Genomic_DNA"/>
</dbReference>
<protein>
    <submittedName>
        <fullName evidence="2">Uncharacterized protein</fullName>
    </submittedName>
</protein>
<dbReference type="AlphaFoldDB" id="A0A8X6PMB0"/>